<keyword evidence="2" id="KW-0808">Transferase</keyword>
<dbReference type="InterPro" id="IPR050447">
    <property type="entry name" value="Erg6_SMT_methyltransf"/>
</dbReference>
<dbReference type="GO" id="GO:0008168">
    <property type="term" value="F:methyltransferase activity"/>
    <property type="evidence" value="ECO:0007669"/>
    <property type="project" value="UniProtKB-KW"/>
</dbReference>
<protein>
    <submittedName>
        <fullName evidence="2">Methyltransferase type 11</fullName>
    </submittedName>
</protein>
<dbReference type="Gene3D" id="3.40.50.150">
    <property type="entry name" value="Vaccinia Virus protein VP39"/>
    <property type="match status" value="1"/>
</dbReference>
<reference evidence="2" key="1">
    <citation type="submission" date="2023-03" db="EMBL/GenBank/DDBJ databases">
        <title>Actinorhabdospora filicis NBRC 111898.</title>
        <authorList>
            <person name="Ichikawa N."/>
            <person name="Sato H."/>
            <person name="Tonouchi N."/>
        </authorList>
    </citation>
    <scope>NUCLEOTIDE SEQUENCE</scope>
    <source>
        <strain evidence="2">NBRC 111898</strain>
    </source>
</reference>
<dbReference type="CDD" id="cd02440">
    <property type="entry name" value="AdoMet_MTases"/>
    <property type="match status" value="1"/>
</dbReference>
<evidence type="ECO:0000313" key="2">
    <source>
        <dbReference type="EMBL" id="GLZ81666.1"/>
    </source>
</evidence>
<dbReference type="PANTHER" id="PTHR44068:SF11">
    <property type="entry name" value="GERANYL DIPHOSPHATE 2-C-METHYLTRANSFERASE"/>
    <property type="match status" value="1"/>
</dbReference>
<dbReference type="PANTHER" id="PTHR44068">
    <property type="entry name" value="ZGC:194242"/>
    <property type="match status" value="1"/>
</dbReference>
<dbReference type="InterPro" id="IPR029063">
    <property type="entry name" value="SAM-dependent_MTases_sf"/>
</dbReference>
<gene>
    <name evidence="2" type="ORF">Afil01_64730</name>
</gene>
<dbReference type="EMBL" id="BSTX01000006">
    <property type="protein sequence ID" value="GLZ81666.1"/>
    <property type="molecule type" value="Genomic_DNA"/>
</dbReference>
<evidence type="ECO:0000259" key="1">
    <source>
        <dbReference type="Pfam" id="PF13847"/>
    </source>
</evidence>
<dbReference type="InterPro" id="IPR025714">
    <property type="entry name" value="Methyltranfer_dom"/>
</dbReference>
<name>A0A9W6WDJ1_9ACTN</name>
<keyword evidence="2" id="KW-0489">Methyltransferase</keyword>
<sequence>MEQSGRSGPEVGSFYDMTFGAFDIIFEGTIHTGYWGRGATTFPEAQRDLTDLVLDAAAAPTGGRVLDLGCGQGGPALHTARRLNTDVLGVTVSAAQVADATSRAAKAGLAGKVAFELADMTAMTYPDASFDAAYAMESVFHVADKATAFAGVNRVLKPGAHFVICDYYLAHEQPAEDTQLMHDLIFGSPFVTLEAFQRLLEDAGFEFVAARDITEDCRASAAHMTEAVTDRHEALVHAVGDQAAGFTAEAVKQYNRLCVDGQGYAVITARKPQ</sequence>
<evidence type="ECO:0000313" key="3">
    <source>
        <dbReference type="Proteomes" id="UP001165079"/>
    </source>
</evidence>
<dbReference type="Proteomes" id="UP001165079">
    <property type="component" value="Unassembled WGS sequence"/>
</dbReference>
<organism evidence="2 3">
    <name type="scientific">Actinorhabdospora filicis</name>
    <dbReference type="NCBI Taxonomy" id="1785913"/>
    <lineage>
        <taxon>Bacteria</taxon>
        <taxon>Bacillati</taxon>
        <taxon>Actinomycetota</taxon>
        <taxon>Actinomycetes</taxon>
        <taxon>Micromonosporales</taxon>
        <taxon>Micromonosporaceae</taxon>
        <taxon>Actinorhabdospora</taxon>
    </lineage>
</organism>
<dbReference type="SUPFAM" id="SSF53335">
    <property type="entry name" value="S-adenosyl-L-methionine-dependent methyltransferases"/>
    <property type="match status" value="1"/>
</dbReference>
<feature type="domain" description="Methyltransferase" evidence="1">
    <location>
        <begin position="62"/>
        <end position="176"/>
    </location>
</feature>
<dbReference type="RefSeq" id="WP_285667207.1">
    <property type="nucleotide sequence ID" value="NZ_BSTX01000006.1"/>
</dbReference>
<proteinExistence type="predicted"/>
<accession>A0A9W6WDJ1</accession>
<dbReference type="GO" id="GO:0032259">
    <property type="term" value="P:methylation"/>
    <property type="evidence" value="ECO:0007669"/>
    <property type="project" value="UniProtKB-KW"/>
</dbReference>
<comment type="caution">
    <text evidence="2">The sequence shown here is derived from an EMBL/GenBank/DDBJ whole genome shotgun (WGS) entry which is preliminary data.</text>
</comment>
<keyword evidence="3" id="KW-1185">Reference proteome</keyword>
<dbReference type="Pfam" id="PF13847">
    <property type="entry name" value="Methyltransf_31"/>
    <property type="match status" value="1"/>
</dbReference>
<dbReference type="AlphaFoldDB" id="A0A9W6WDJ1"/>